<accession>A0AAD5P855</accession>
<feature type="region of interest" description="Disordered" evidence="1">
    <location>
        <begin position="17"/>
        <end position="38"/>
    </location>
</feature>
<dbReference type="AlphaFoldDB" id="A0AAD5P855"/>
<reference evidence="2" key="2">
    <citation type="submission" date="2023-02" db="EMBL/GenBank/DDBJ databases">
        <authorList>
            <consortium name="DOE Joint Genome Institute"/>
            <person name="Mondo S.J."/>
            <person name="Chang Y."/>
            <person name="Wang Y."/>
            <person name="Ahrendt S."/>
            <person name="Andreopoulos W."/>
            <person name="Barry K."/>
            <person name="Beard J."/>
            <person name="Benny G.L."/>
            <person name="Blankenship S."/>
            <person name="Bonito G."/>
            <person name="Cuomo C."/>
            <person name="Desiro A."/>
            <person name="Gervers K.A."/>
            <person name="Hundley H."/>
            <person name="Kuo A."/>
            <person name="LaButti K."/>
            <person name="Lang B.F."/>
            <person name="Lipzen A."/>
            <person name="O'Donnell K."/>
            <person name="Pangilinan J."/>
            <person name="Reynolds N."/>
            <person name="Sandor L."/>
            <person name="Smith M.W."/>
            <person name="Tsang A."/>
            <person name="Grigoriev I.V."/>
            <person name="Stajich J.E."/>
            <person name="Spatafora J.W."/>
        </authorList>
    </citation>
    <scope>NUCLEOTIDE SEQUENCE</scope>
    <source>
        <strain evidence="2">RSA 2281</strain>
    </source>
</reference>
<organism evidence="2 3">
    <name type="scientific">Phascolomyces articulosus</name>
    <dbReference type="NCBI Taxonomy" id="60185"/>
    <lineage>
        <taxon>Eukaryota</taxon>
        <taxon>Fungi</taxon>
        <taxon>Fungi incertae sedis</taxon>
        <taxon>Mucoromycota</taxon>
        <taxon>Mucoromycotina</taxon>
        <taxon>Mucoromycetes</taxon>
        <taxon>Mucorales</taxon>
        <taxon>Lichtheimiaceae</taxon>
        <taxon>Phascolomyces</taxon>
    </lineage>
</organism>
<reference evidence="2" key="1">
    <citation type="journal article" date="2022" name="IScience">
        <title>Evolution of zygomycete secretomes and the origins of terrestrial fungal ecologies.</title>
        <authorList>
            <person name="Chang Y."/>
            <person name="Wang Y."/>
            <person name="Mondo S."/>
            <person name="Ahrendt S."/>
            <person name="Andreopoulos W."/>
            <person name="Barry K."/>
            <person name="Beard J."/>
            <person name="Benny G.L."/>
            <person name="Blankenship S."/>
            <person name="Bonito G."/>
            <person name="Cuomo C."/>
            <person name="Desiro A."/>
            <person name="Gervers K.A."/>
            <person name="Hundley H."/>
            <person name="Kuo A."/>
            <person name="LaButti K."/>
            <person name="Lang B.F."/>
            <person name="Lipzen A."/>
            <person name="O'Donnell K."/>
            <person name="Pangilinan J."/>
            <person name="Reynolds N."/>
            <person name="Sandor L."/>
            <person name="Smith M.E."/>
            <person name="Tsang A."/>
            <person name="Grigoriev I.V."/>
            <person name="Stajich J.E."/>
            <person name="Spatafora J.W."/>
        </authorList>
    </citation>
    <scope>NUCLEOTIDE SEQUENCE</scope>
    <source>
        <strain evidence="2">RSA 2281</strain>
    </source>
</reference>
<evidence type="ECO:0000313" key="3">
    <source>
        <dbReference type="Proteomes" id="UP001209540"/>
    </source>
</evidence>
<evidence type="ECO:0000256" key="1">
    <source>
        <dbReference type="SAM" id="MobiDB-lite"/>
    </source>
</evidence>
<gene>
    <name evidence="2" type="ORF">BDA99DRAFT_544647</name>
</gene>
<dbReference type="EMBL" id="JAIXMP010000106">
    <property type="protein sequence ID" value="KAI9243070.1"/>
    <property type="molecule type" value="Genomic_DNA"/>
</dbReference>
<keyword evidence="3" id="KW-1185">Reference proteome</keyword>
<protein>
    <submittedName>
        <fullName evidence="2">Uncharacterized protein</fullName>
    </submittedName>
</protein>
<comment type="caution">
    <text evidence="2">The sequence shown here is derived from an EMBL/GenBank/DDBJ whole genome shotgun (WGS) entry which is preliminary data.</text>
</comment>
<proteinExistence type="predicted"/>
<name>A0AAD5P855_9FUNG</name>
<sequence length="118" mass="13270">MNKETYQDHLAASLDRATAADYNHHDDDGGDDDMPMDESIYDFDIQVDIPVQEANVDDDGGDNIGDDTMIETIHDEGDVIPSESFFDPEREVHHTVVDDEMNMADDAEFDVDDTQDDD</sequence>
<dbReference type="Proteomes" id="UP001209540">
    <property type="component" value="Unassembled WGS sequence"/>
</dbReference>
<evidence type="ECO:0000313" key="2">
    <source>
        <dbReference type="EMBL" id="KAI9243070.1"/>
    </source>
</evidence>
<feature type="compositionally biased region" description="Acidic residues" evidence="1">
    <location>
        <begin position="28"/>
        <end position="38"/>
    </location>
</feature>